<reference evidence="2 3" key="1">
    <citation type="journal article" date="2009" name="Stand. Genomic Sci.">
        <title>Complete genome sequence of Stackebrandtia nassauensis type strain (LLR-40K-21).</title>
        <authorList>
            <person name="Munk C."/>
            <person name="Lapidus A."/>
            <person name="Copeland A."/>
            <person name="Jando M."/>
            <person name="Mayilraj S."/>
            <person name="Glavina Del Rio T."/>
            <person name="Nolan M."/>
            <person name="Chen F."/>
            <person name="Lucas S."/>
            <person name="Tice H."/>
            <person name="Cheng J.F."/>
            <person name="Han C."/>
            <person name="Detter J.C."/>
            <person name="Bruce D."/>
            <person name="Goodwin L."/>
            <person name="Chain P."/>
            <person name="Pitluck S."/>
            <person name="Goker M."/>
            <person name="Ovchinikova G."/>
            <person name="Pati A."/>
            <person name="Ivanova N."/>
            <person name="Mavromatis K."/>
            <person name="Chen A."/>
            <person name="Palaniappan K."/>
            <person name="Land M."/>
            <person name="Hauser L."/>
            <person name="Chang Y.J."/>
            <person name="Jeffries C.D."/>
            <person name="Bristow J."/>
            <person name="Eisen J.A."/>
            <person name="Markowitz V."/>
            <person name="Hugenholtz P."/>
            <person name="Kyrpides N.C."/>
            <person name="Klenk H.P."/>
        </authorList>
    </citation>
    <scope>NUCLEOTIDE SEQUENCE [LARGE SCALE GENOMIC DNA]</scope>
    <source>
        <strain evidence="3">DSM 44728 / CIP 108903 / NRRL B-16338 / NBRC 102104 / LLR-40K-21</strain>
    </source>
</reference>
<dbReference type="SUPFAM" id="SSF50129">
    <property type="entry name" value="GroES-like"/>
    <property type="match status" value="1"/>
</dbReference>
<dbReference type="Gene3D" id="3.40.50.720">
    <property type="entry name" value="NAD(P)-binding Rossmann-like Domain"/>
    <property type="match status" value="1"/>
</dbReference>
<dbReference type="Proteomes" id="UP000000844">
    <property type="component" value="Chromosome"/>
</dbReference>
<dbReference type="InterPro" id="IPR036291">
    <property type="entry name" value="NAD(P)-bd_dom_sf"/>
</dbReference>
<dbReference type="InterPro" id="IPR013154">
    <property type="entry name" value="ADH-like_N"/>
</dbReference>
<dbReference type="PANTHER" id="PTHR44013:SF1">
    <property type="entry name" value="ZINC-TYPE ALCOHOL DEHYDROGENASE-LIKE PROTEIN C16A3.02C"/>
    <property type="match status" value="1"/>
</dbReference>
<feature type="domain" description="Enoyl reductase (ER)" evidence="1">
    <location>
        <begin position="10"/>
        <end position="308"/>
    </location>
</feature>
<protein>
    <submittedName>
        <fullName evidence="2">Alcohol dehydrogenase GroES domain protein</fullName>
    </submittedName>
</protein>
<dbReference type="AlphaFoldDB" id="D3PVF3"/>
<dbReference type="RefSeq" id="WP_013018638.1">
    <property type="nucleotide sequence ID" value="NC_013947.1"/>
</dbReference>
<dbReference type="OrthoDB" id="3175656at2"/>
<dbReference type="KEGG" id="sna:Snas_3403"/>
<dbReference type="InterPro" id="IPR020843">
    <property type="entry name" value="ER"/>
</dbReference>
<dbReference type="SUPFAM" id="SSF51735">
    <property type="entry name" value="NAD(P)-binding Rossmann-fold domains"/>
    <property type="match status" value="1"/>
</dbReference>
<evidence type="ECO:0000259" key="1">
    <source>
        <dbReference type="SMART" id="SM00829"/>
    </source>
</evidence>
<dbReference type="HOGENOM" id="CLU_026673_3_3_11"/>
<dbReference type="InterPro" id="IPR011032">
    <property type="entry name" value="GroES-like_sf"/>
</dbReference>
<dbReference type="GO" id="GO:0016491">
    <property type="term" value="F:oxidoreductase activity"/>
    <property type="evidence" value="ECO:0007669"/>
    <property type="project" value="InterPro"/>
</dbReference>
<dbReference type="SMART" id="SM00829">
    <property type="entry name" value="PKS_ER"/>
    <property type="match status" value="1"/>
</dbReference>
<dbReference type="eggNOG" id="COG0604">
    <property type="taxonomic scope" value="Bacteria"/>
</dbReference>
<dbReference type="InterPro" id="IPR052733">
    <property type="entry name" value="Chloroplast_QOR"/>
</dbReference>
<gene>
    <name evidence="2" type="ordered locus">Snas_3403</name>
</gene>
<keyword evidence="3" id="KW-1185">Reference proteome</keyword>
<proteinExistence type="predicted"/>
<dbReference type="PANTHER" id="PTHR44013">
    <property type="entry name" value="ZINC-TYPE ALCOHOL DEHYDROGENASE-LIKE PROTEIN C16A3.02C"/>
    <property type="match status" value="1"/>
</dbReference>
<accession>D3PVF3</accession>
<organism evidence="2 3">
    <name type="scientific">Stackebrandtia nassauensis (strain DSM 44728 / CIP 108903 / NRRL B-16338 / NBRC 102104 / LLR-40K-21)</name>
    <dbReference type="NCBI Taxonomy" id="446470"/>
    <lineage>
        <taxon>Bacteria</taxon>
        <taxon>Bacillati</taxon>
        <taxon>Actinomycetota</taxon>
        <taxon>Actinomycetes</taxon>
        <taxon>Glycomycetales</taxon>
        <taxon>Glycomycetaceae</taxon>
        <taxon>Stackebrandtia</taxon>
    </lineage>
</organism>
<name>D3PVF3_STANL</name>
<evidence type="ECO:0000313" key="3">
    <source>
        <dbReference type="Proteomes" id="UP000000844"/>
    </source>
</evidence>
<dbReference type="CDD" id="cd05289">
    <property type="entry name" value="MDR_like_2"/>
    <property type="match status" value="1"/>
</dbReference>
<dbReference type="Gene3D" id="3.90.180.10">
    <property type="entry name" value="Medium-chain alcohol dehydrogenases, catalytic domain"/>
    <property type="match status" value="1"/>
</dbReference>
<dbReference type="EMBL" id="CP001778">
    <property type="protein sequence ID" value="ADD43067.1"/>
    <property type="molecule type" value="Genomic_DNA"/>
</dbReference>
<evidence type="ECO:0000313" key="2">
    <source>
        <dbReference type="EMBL" id="ADD43067.1"/>
    </source>
</evidence>
<dbReference type="Pfam" id="PF13602">
    <property type="entry name" value="ADH_zinc_N_2"/>
    <property type="match status" value="1"/>
</dbReference>
<sequence length="310" mass="31444">MKALTAVGYGPLADLTFSDVDKPVPGPGQVLVRTEAVALNPLDVKLVLGSVREVFPVTHPFVVGIDVSGTVEAVGPDTIGYAPGDAVTAMNLGVAGAVAEYTLAQTGPLLTHRPEGVDARSAAALPAAGLTALSLLHHCVPVAGRDVLISGATGGVGSFAVQLFAAAGARVLATGRPDDTETVLGWGAHHVIDYTGGKTAQLARELVPGGVDVVLALAEDGAALPGIAAAAIDEGLVLTCTEQPTALERGVTVERVDLTARDGDLSGLAARVSLGELRVPVTGVYPFSEARTAYEDLVGKHTVGKLVVEF</sequence>
<dbReference type="Pfam" id="PF08240">
    <property type="entry name" value="ADH_N"/>
    <property type="match status" value="1"/>
</dbReference>